<protein>
    <submittedName>
        <fullName evidence="1">Uncharacterized protein</fullName>
    </submittedName>
</protein>
<keyword evidence="2" id="KW-1185">Reference proteome</keyword>
<name>A0A248VEC9_9BURK</name>
<dbReference type="Proteomes" id="UP000215158">
    <property type="component" value="Chromosome 1"/>
</dbReference>
<gene>
    <name evidence="1" type="ORF">CJU94_00590</name>
</gene>
<dbReference type="AlphaFoldDB" id="A0A248VEC9"/>
<dbReference type="EMBL" id="CP022989">
    <property type="protein sequence ID" value="ASV96799.1"/>
    <property type="molecule type" value="Genomic_DNA"/>
</dbReference>
<evidence type="ECO:0000313" key="2">
    <source>
        <dbReference type="Proteomes" id="UP000215158"/>
    </source>
</evidence>
<accession>A0A248VEC9</accession>
<organism evidence="1 2">
    <name type="scientific">Paraburkholderia aromaticivorans</name>
    <dbReference type="NCBI Taxonomy" id="2026199"/>
    <lineage>
        <taxon>Bacteria</taxon>
        <taxon>Pseudomonadati</taxon>
        <taxon>Pseudomonadota</taxon>
        <taxon>Betaproteobacteria</taxon>
        <taxon>Burkholderiales</taxon>
        <taxon>Burkholderiaceae</taxon>
        <taxon>Paraburkholderia</taxon>
    </lineage>
</organism>
<proteinExistence type="predicted"/>
<reference evidence="1 2" key="1">
    <citation type="submission" date="2017-08" db="EMBL/GenBank/DDBJ databases">
        <title>Identification and genetic characteristics of simultaneous BTEX- and naphthalene-degrading Paraburkholderia sp. BN5 isolated from petroleum-contaminated soil.</title>
        <authorList>
            <person name="Lee Y."/>
            <person name="Jeon C.O."/>
        </authorList>
    </citation>
    <scope>NUCLEOTIDE SEQUENCE [LARGE SCALE GENOMIC DNA]</scope>
    <source>
        <strain evidence="1 2">BN5</strain>
    </source>
</reference>
<sequence>MPLMRVCRQPIRTMSGPAIQKTNKPGNLRARSRAVRVVADDEWANEQHKTIVVRWDRVRPRSVTRDETHLFAPGQVSANVIDNHFSYPTFTIMHAAGLAIGSGQRWHLRKPAWQGGL</sequence>
<dbReference type="KEGG" id="parb:CJU94_00590"/>
<evidence type="ECO:0000313" key="1">
    <source>
        <dbReference type="EMBL" id="ASV96799.1"/>
    </source>
</evidence>